<sequence>MARFTVVELMEVILSVRELIDKQEPNLPIFAAHSAADKTTPIKGVKALLAINKGDSTLFEIGEEYDLCHGDLVLDQAQYLEVKYDLPPQQIDKHCKPLWPIHNIVKW</sequence>
<proteinExistence type="predicted"/>
<dbReference type="EMBL" id="JAWDIO010000002">
    <property type="protein sequence ID" value="MDU0354311.1"/>
    <property type="molecule type" value="Genomic_DNA"/>
</dbReference>
<accession>A0ABU3SWC9</accession>
<dbReference type="RefSeq" id="WP_316025921.1">
    <property type="nucleotide sequence ID" value="NZ_JAWDIO010000002.1"/>
</dbReference>
<evidence type="ECO:0000313" key="1">
    <source>
        <dbReference type="EMBL" id="MDU0354311.1"/>
    </source>
</evidence>
<protein>
    <submittedName>
        <fullName evidence="1">Uncharacterized protein</fullName>
    </submittedName>
</protein>
<name>A0ABU3SWC9_9ALTE</name>
<comment type="caution">
    <text evidence="1">The sequence shown here is derived from an EMBL/GenBank/DDBJ whole genome shotgun (WGS) entry which is preliminary data.</text>
</comment>
<evidence type="ECO:0000313" key="2">
    <source>
        <dbReference type="Proteomes" id="UP001247805"/>
    </source>
</evidence>
<dbReference type="Proteomes" id="UP001247805">
    <property type="component" value="Unassembled WGS sequence"/>
</dbReference>
<gene>
    <name evidence="1" type="ORF">RS130_10550</name>
</gene>
<organism evidence="1 2">
    <name type="scientific">Paraglaciecola aquimarina</name>
    <dbReference type="NCBI Taxonomy" id="1235557"/>
    <lineage>
        <taxon>Bacteria</taxon>
        <taxon>Pseudomonadati</taxon>
        <taxon>Pseudomonadota</taxon>
        <taxon>Gammaproteobacteria</taxon>
        <taxon>Alteromonadales</taxon>
        <taxon>Alteromonadaceae</taxon>
        <taxon>Paraglaciecola</taxon>
    </lineage>
</organism>
<reference evidence="1 2" key="1">
    <citation type="submission" date="2023-10" db="EMBL/GenBank/DDBJ databases">
        <title>Glaciecola aquimarina strain GGW-M5 nov., isolated from a coastal seawater.</title>
        <authorList>
            <person name="Bayburt H."/>
            <person name="Kim J.M."/>
            <person name="Choi B.J."/>
            <person name="Jeon C.O."/>
        </authorList>
    </citation>
    <scope>NUCLEOTIDE SEQUENCE [LARGE SCALE GENOMIC DNA]</scope>
    <source>
        <strain evidence="1 2">KCTC 32108</strain>
    </source>
</reference>
<keyword evidence="2" id="KW-1185">Reference proteome</keyword>